<name>A0AAD5MMJ3_PARTN</name>
<organism evidence="1 2">
    <name type="scientific">Parelaphostrongylus tenuis</name>
    <name type="common">Meningeal worm</name>
    <dbReference type="NCBI Taxonomy" id="148309"/>
    <lineage>
        <taxon>Eukaryota</taxon>
        <taxon>Metazoa</taxon>
        <taxon>Ecdysozoa</taxon>
        <taxon>Nematoda</taxon>
        <taxon>Chromadorea</taxon>
        <taxon>Rhabditida</taxon>
        <taxon>Rhabditina</taxon>
        <taxon>Rhabditomorpha</taxon>
        <taxon>Strongyloidea</taxon>
        <taxon>Metastrongylidae</taxon>
        <taxon>Parelaphostrongylus</taxon>
    </lineage>
</organism>
<protein>
    <submittedName>
        <fullName evidence="1">Uncharacterized protein</fullName>
    </submittedName>
</protein>
<evidence type="ECO:0000313" key="1">
    <source>
        <dbReference type="EMBL" id="KAJ1351592.1"/>
    </source>
</evidence>
<sequence length="92" mass="10337">MTKGGEKNSYGLKRTGRQCSGCRLFASLPMWPRILIGVVSEKGEKASWTTDMQQEIEFLSGGQEQFHQGRGTDLVLNKGEEEKPECSEQKRT</sequence>
<evidence type="ECO:0000313" key="2">
    <source>
        <dbReference type="Proteomes" id="UP001196413"/>
    </source>
</evidence>
<dbReference type="AlphaFoldDB" id="A0AAD5MMJ3"/>
<keyword evidence="2" id="KW-1185">Reference proteome</keyword>
<dbReference type="Proteomes" id="UP001196413">
    <property type="component" value="Unassembled WGS sequence"/>
</dbReference>
<gene>
    <name evidence="1" type="ORF">KIN20_007673</name>
</gene>
<accession>A0AAD5MMJ3</accession>
<proteinExistence type="predicted"/>
<comment type="caution">
    <text evidence="1">The sequence shown here is derived from an EMBL/GenBank/DDBJ whole genome shotgun (WGS) entry which is preliminary data.</text>
</comment>
<reference evidence="1" key="1">
    <citation type="submission" date="2021-06" db="EMBL/GenBank/DDBJ databases">
        <title>Parelaphostrongylus tenuis whole genome reference sequence.</title>
        <authorList>
            <person name="Garwood T.J."/>
            <person name="Larsen P.A."/>
            <person name="Fountain-Jones N.M."/>
            <person name="Garbe J.R."/>
            <person name="Macchietto M.G."/>
            <person name="Kania S.A."/>
            <person name="Gerhold R.W."/>
            <person name="Richards J.E."/>
            <person name="Wolf T.M."/>
        </authorList>
    </citation>
    <scope>NUCLEOTIDE SEQUENCE</scope>
    <source>
        <strain evidence="1">MNPRO001-30</strain>
        <tissue evidence="1">Meninges</tissue>
    </source>
</reference>
<dbReference type="EMBL" id="JAHQIW010001140">
    <property type="protein sequence ID" value="KAJ1351592.1"/>
    <property type="molecule type" value="Genomic_DNA"/>
</dbReference>